<dbReference type="InterPro" id="IPR026960">
    <property type="entry name" value="RVT-Znf"/>
</dbReference>
<dbReference type="InterPro" id="IPR002156">
    <property type="entry name" value="RNaseH_domain"/>
</dbReference>
<feature type="domain" description="Reverse transcriptase" evidence="1">
    <location>
        <begin position="23"/>
        <end position="296"/>
    </location>
</feature>
<dbReference type="PANTHER" id="PTHR33116:SF86">
    <property type="entry name" value="REVERSE TRANSCRIPTASE DOMAIN-CONTAINING PROTEIN"/>
    <property type="match status" value="1"/>
</dbReference>
<dbReference type="CDD" id="cd01650">
    <property type="entry name" value="RT_nLTR_like"/>
    <property type="match status" value="1"/>
</dbReference>
<dbReference type="GeneID" id="104772340"/>
<dbReference type="PROSITE" id="PS50878">
    <property type="entry name" value="RT_POL"/>
    <property type="match status" value="1"/>
</dbReference>
<reference evidence="2" key="1">
    <citation type="journal article" date="2014" name="Nat. Commun.">
        <title>The emerging biofuel crop Camelina sativa retains a highly undifferentiated hexaploid genome structure.</title>
        <authorList>
            <person name="Kagale S."/>
            <person name="Koh C."/>
            <person name="Nixon J."/>
            <person name="Bollina V."/>
            <person name="Clarke W.E."/>
            <person name="Tuteja R."/>
            <person name="Spillane C."/>
            <person name="Robinson S.J."/>
            <person name="Links M.G."/>
            <person name="Clarke C."/>
            <person name="Higgins E.E."/>
            <person name="Huebert T."/>
            <person name="Sharpe A.G."/>
            <person name="Parkin I.A."/>
        </authorList>
    </citation>
    <scope>NUCLEOTIDE SEQUENCE [LARGE SCALE GENOMIC DNA]</scope>
    <source>
        <strain evidence="2">cv. DH55</strain>
    </source>
</reference>
<dbReference type="InterPro" id="IPR043502">
    <property type="entry name" value="DNA/RNA_pol_sf"/>
</dbReference>
<dbReference type="Pfam" id="PF13966">
    <property type="entry name" value="zf-RVT"/>
    <property type="match status" value="1"/>
</dbReference>
<organism evidence="2 3">
    <name type="scientific">Camelina sativa</name>
    <name type="common">False flax</name>
    <name type="synonym">Myagrum sativum</name>
    <dbReference type="NCBI Taxonomy" id="90675"/>
    <lineage>
        <taxon>Eukaryota</taxon>
        <taxon>Viridiplantae</taxon>
        <taxon>Streptophyta</taxon>
        <taxon>Embryophyta</taxon>
        <taxon>Tracheophyta</taxon>
        <taxon>Spermatophyta</taxon>
        <taxon>Magnoliopsida</taxon>
        <taxon>eudicotyledons</taxon>
        <taxon>Gunneridae</taxon>
        <taxon>Pentapetalae</taxon>
        <taxon>rosids</taxon>
        <taxon>malvids</taxon>
        <taxon>Brassicales</taxon>
        <taxon>Brassicaceae</taxon>
        <taxon>Camelineae</taxon>
        <taxon>Camelina</taxon>
    </lineage>
</organism>
<name>A0ABM0Y4D7_CAMSA</name>
<evidence type="ECO:0000313" key="2">
    <source>
        <dbReference type="Proteomes" id="UP000694864"/>
    </source>
</evidence>
<accession>A0ABM0Y4D7</accession>
<evidence type="ECO:0000259" key="1">
    <source>
        <dbReference type="PROSITE" id="PS50878"/>
    </source>
</evidence>
<dbReference type="InterPro" id="IPR000477">
    <property type="entry name" value="RT_dom"/>
</dbReference>
<gene>
    <name evidence="3" type="primary">LOC104772340</name>
</gene>
<proteinExistence type="predicted"/>
<reference evidence="3" key="2">
    <citation type="submission" date="2025-08" db="UniProtKB">
        <authorList>
            <consortium name="RefSeq"/>
        </authorList>
    </citation>
    <scope>IDENTIFICATION</scope>
    <source>
        <tissue evidence="3">Leaf</tissue>
    </source>
</reference>
<dbReference type="RefSeq" id="XP_010495271.1">
    <property type="nucleotide sequence ID" value="XM_010496969.1"/>
</dbReference>
<dbReference type="Pfam" id="PF00078">
    <property type="entry name" value="RVT_1"/>
    <property type="match status" value="1"/>
</dbReference>
<keyword evidence="2" id="KW-1185">Reference proteome</keyword>
<dbReference type="PANTHER" id="PTHR33116">
    <property type="entry name" value="REVERSE TRANSCRIPTASE ZINC-BINDING DOMAIN-CONTAINING PROTEIN-RELATED-RELATED"/>
    <property type="match status" value="1"/>
</dbReference>
<dbReference type="Pfam" id="PF13456">
    <property type="entry name" value="RVT_3"/>
    <property type="match status" value="1"/>
</dbReference>
<protein>
    <submittedName>
        <fullName evidence="3">Uncharacterized protein LOC104772340</fullName>
    </submittedName>
</protein>
<evidence type="ECO:0000313" key="3">
    <source>
        <dbReference type="RefSeq" id="XP_010495271.1"/>
    </source>
</evidence>
<sequence length="906" mass="103419">MTGLFFQQYSDIVGEQVTSEVTNFFVNGVFPKEWNFTQLCLIPKKLNSPLMSDLRHISLCSVLYKVVAKILMARLQPLNQSAFTVMSPNQSAFIPERLISDNILIAHEAVHGLRTHKEISKNFMAVKTDMSKAYDRMEWSFLEAILLALGFHRKWVDMVMFCVTTVTYTVLINGQPFGLINPQRGIRQGDPLSPALFVLCAEGLTHLLNKAEAAGQINGIQFSPQGPSIHHPLFVDDSLFLIKASVEQASTLKGILSEYGDVTGQMINFEKSSITFGSKVEDGIRNQIQVKLGIVKEGGASKYLGLPECFSCSKIDMLAYIHDNMKSRMSGWFARSLSQGGKEILLKAVAMAMPIFAMSCFKLPKKTCENLTSAMSAFWWDSIEDKRKMHWIGWDKLCLPKHLGGLGFKDIQIFNQALLAKQASRILQDDNSLFALFFKSRYFEEGDFLSSDLGERPSYAWRSILHGRDLLKRGLRQMIGDGESVMVWSSRWILDGVMRAPLMKNIIFNLDLKVKDLIDVESHSWDRTKLHYHFYPRDVELICKFKPVPRSNDFFIWEHTKSGVYSVKSGYWAAYESEKIDLYRAQDQNIYVESCFGGIPVADKMIDRGLKTDSRCQRCGMEGESAKHVLFTCSVARQIWALYGYPNPLNGFDSESLYQNLYYLILVSKDSKVQVEIRKAFPWILWQLWKNRNLFSIEGKRFRAPVTISKIRENVQEWFHAQSLKEREAEAASHNLTQVKKHWSPPPFGWLKCNLASSWDKEFNVSGAAWVLRNETGEVLLHSRKSFAMIHSKMDACLQSWLWSIESMISHNLGKIIFASEDLELVGALQRPKAWPFFLFYSRSLEAALGNVLECKVFLEDRNSNLGAHLIAKSVTREDRRQSYVATGFPCWLQKIFVDDMARIVG</sequence>
<dbReference type="SUPFAM" id="SSF56672">
    <property type="entry name" value="DNA/RNA polymerases"/>
    <property type="match status" value="1"/>
</dbReference>
<dbReference type="Proteomes" id="UP000694864">
    <property type="component" value="Chromosome 20"/>
</dbReference>